<dbReference type="EMBL" id="VUOL01000004">
    <property type="protein sequence ID" value="KAA2231057.1"/>
    <property type="molecule type" value="Genomic_DNA"/>
</dbReference>
<evidence type="ECO:0000313" key="6">
    <source>
        <dbReference type="Proteomes" id="UP000199620"/>
    </source>
</evidence>
<dbReference type="Proteomes" id="UP000325296">
    <property type="component" value="Unassembled WGS sequence"/>
</dbReference>
<feature type="domain" description="NAD-dependent epimerase/dehydratase" evidence="3">
    <location>
        <begin position="4"/>
        <end position="223"/>
    </location>
</feature>
<evidence type="ECO:0000256" key="1">
    <source>
        <dbReference type="ARBA" id="ARBA00005125"/>
    </source>
</evidence>
<proteinExistence type="inferred from homology"/>
<sequence>MKNILLTGATGFLGSALARHWVRAGYQVSALVRPTSSFIRIEDLLTEIQLYTCVSDEDVSSAVATVAPDYIVHTACAYGRAGETIVDIFDANVRFGLLLLEAAKQLGKGVAFVNTGTILDPAVSSYAMSKQSFSAFGALQAGQSGSMIKFVNVALQHMYGPGDDDSKFTTYVIGSCLTNVDALNLTSGVQKRDFVFIDDVVSAYDAILSRISSIADSEEIEVGSGDAWPVRHFVELAHAMTSSRTQLNFGVVPYRANEAMLFQADTRRLRALGWEPRTSLEEGIQKTIDKDIIR</sequence>
<dbReference type="SUPFAM" id="SSF51735">
    <property type="entry name" value="NAD(P)-binding Rossmann-fold domains"/>
    <property type="match status" value="1"/>
</dbReference>
<evidence type="ECO:0000313" key="4">
    <source>
        <dbReference type="EMBL" id="KAA2231057.1"/>
    </source>
</evidence>
<dbReference type="InterPro" id="IPR036291">
    <property type="entry name" value="NAD(P)-bd_dom_sf"/>
</dbReference>
<dbReference type="Pfam" id="PF01370">
    <property type="entry name" value="Epimerase"/>
    <property type="match status" value="1"/>
</dbReference>
<evidence type="ECO:0000256" key="2">
    <source>
        <dbReference type="ARBA" id="ARBA00007637"/>
    </source>
</evidence>
<keyword evidence="6" id="KW-1185">Reference proteome</keyword>
<dbReference type="EMBL" id="LT629800">
    <property type="protein sequence ID" value="SDU98924.1"/>
    <property type="molecule type" value="Genomic_DNA"/>
</dbReference>
<reference evidence="4 7" key="2">
    <citation type="submission" date="2019-09" db="EMBL/GenBank/DDBJ databases">
        <title>Draft genome sequence of Pseudomonas brenneri CCUG 51514(T).</title>
        <authorList>
            <person name="Tunovic T."/>
            <person name="Pineiro-Iglesias B."/>
            <person name="Unosson C."/>
            <person name="Inganas E."/>
            <person name="Ohlen M."/>
            <person name="Cardew S."/>
            <person name="Jensie-Markopoulos S."/>
            <person name="Salva-Serra F."/>
            <person name="Jaen-Luchoro D."/>
            <person name="Svensson-Stadler L."/>
            <person name="Chun J."/>
            <person name="Moore E."/>
        </authorList>
    </citation>
    <scope>NUCLEOTIDE SEQUENCE [LARGE SCALE GENOMIC DNA]</scope>
    <source>
        <strain evidence="4 7">CCUG 51514</strain>
    </source>
</reference>
<accession>A0A5B2UYY7</accession>
<name>A0A5B2UYY7_9PSED</name>
<organism evidence="4 7">
    <name type="scientific">Pseudomonas brenneri</name>
    <dbReference type="NCBI Taxonomy" id="129817"/>
    <lineage>
        <taxon>Bacteria</taxon>
        <taxon>Pseudomonadati</taxon>
        <taxon>Pseudomonadota</taxon>
        <taxon>Gammaproteobacteria</taxon>
        <taxon>Pseudomonadales</taxon>
        <taxon>Pseudomonadaceae</taxon>
        <taxon>Pseudomonas</taxon>
    </lineage>
</organism>
<dbReference type="InterPro" id="IPR001509">
    <property type="entry name" value="Epimerase_deHydtase"/>
</dbReference>
<dbReference type="AlphaFoldDB" id="A0A5B2UYY7"/>
<dbReference type="PANTHER" id="PTHR43000">
    <property type="entry name" value="DTDP-D-GLUCOSE 4,6-DEHYDRATASE-RELATED"/>
    <property type="match status" value="1"/>
</dbReference>
<protein>
    <submittedName>
        <fullName evidence="4">NAD(P)-dependent oxidoreductase</fullName>
    </submittedName>
    <submittedName>
        <fullName evidence="5">Nucleoside-diphosphate-sugar epimerase</fullName>
    </submittedName>
</protein>
<evidence type="ECO:0000313" key="5">
    <source>
        <dbReference type="EMBL" id="SDU98924.1"/>
    </source>
</evidence>
<dbReference type="RefSeq" id="WP_090291578.1">
    <property type="nucleotide sequence ID" value="NZ_BMNU01000005.1"/>
</dbReference>
<reference evidence="5 6" key="1">
    <citation type="submission" date="2016-10" db="EMBL/GenBank/DDBJ databases">
        <authorList>
            <person name="Varghese N."/>
            <person name="Submissions S."/>
        </authorList>
    </citation>
    <scope>NUCLEOTIDE SEQUENCE [LARGE SCALE GENOMIC DNA]</scope>
    <source>
        <strain evidence="5 6">BS2771</strain>
    </source>
</reference>
<dbReference type="Proteomes" id="UP000199620">
    <property type="component" value="Chromosome I"/>
</dbReference>
<comment type="pathway">
    <text evidence="1">Bacterial outer membrane biogenesis; LPS O-antigen biosynthesis.</text>
</comment>
<dbReference type="Gene3D" id="3.40.50.720">
    <property type="entry name" value="NAD(P)-binding Rossmann-like Domain"/>
    <property type="match status" value="1"/>
</dbReference>
<comment type="similarity">
    <text evidence="2">Belongs to the NAD(P)-dependent epimerase/dehydratase family.</text>
</comment>
<evidence type="ECO:0000259" key="3">
    <source>
        <dbReference type="Pfam" id="PF01370"/>
    </source>
</evidence>
<gene>
    <name evidence="4" type="ORF">F1720_08905</name>
    <name evidence="5" type="ORF">SAMN04490181_2653</name>
</gene>
<evidence type="ECO:0000313" key="7">
    <source>
        <dbReference type="Proteomes" id="UP000325296"/>
    </source>
</evidence>
<dbReference type="OrthoDB" id="9803010at2"/>